<dbReference type="GO" id="GO:0045259">
    <property type="term" value="C:proton-transporting ATP synthase complex"/>
    <property type="evidence" value="ECO:0007669"/>
    <property type="project" value="UniProtKB-KW"/>
</dbReference>
<comment type="similarity">
    <text evidence="1 9">Belongs to the eukaryotic ATPase B chain family.</text>
</comment>
<dbReference type="EnsemblMetazoa" id="XM_008180454.3">
    <property type="protein sequence ID" value="XP_008178676.1"/>
    <property type="gene ID" value="LOC100158834"/>
</dbReference>
<dbReference type="AlphaFoldDB" id="A0A8R2AYJ9"/>
<dbReference type="GO" id="GO:0046933">
    <property type="term" value="F:proton-transporting ATP synthase activity, rotational mechanism"/>
    <property type="evidence" value="ECO:0007669"/>
    <property type="project" value="TreeGrafter"/>
</dbReference>
<evidence type="ECO:0000256" key="7">
    <source>
        <dbReference type="ARBA" id="ARBA00023128"/>
    </source>
</evidence>
<keyword evidence="3 9" id="KW-0138">CF(0)</keyword>
<evidence type="ECO:0000256" key="6">
    <source>
        <dbReference type="ARBA" id="ARBA00023065"/>
    </source>
</evidence>
<dbReference type="PANTHER" id="PTHR12733">
    <property type="entry name" value="MITOCHONDRIAL ATP SYNTHASE B CHAIN"/>
    <property type="match status" value="1"/>
</dbReference>
<dbReference type="PANTHER" id="PTHR12733:SF3">
    <property type="entry name" value="ATP SYNTHASE F(0) COMPLEX SUBUNIT B1, MITOCHONDRIAL"/>
    <property type="match status" value="1"/>
</dbReference>
<name>A0A8R2AYJ9_ACYPI</name>
<keyword evidence="4 9" id="KW-0375">Hydrogen ion transport</keyword>
<accession>A0A8R2AYJ9</accession>
<comment type="subunit">
    <text evidence="9">F-type ATPases have 2 components, CF(1) - the catalytic core - and CF(0) - the membrane proton channel. CF(1) and CF(0) have multiple subunits.</text>
</comment>
<dbReference type="Proteomes" id="UP000007819">
    <property type="component" value="Chromosome A2"/>
</dbReference>
<keyword evidence="2 9" id="KW-0813">Transport</keyword>
<evidence type="ECO:0000256" key="1">
    <source>
        <dbReference type="ARBA" id="ARBA00007479"/>
    </source>
</evidence>
<evidence type="ECO:0000256" key="2">
    <source>
        <dbReference type="ARBA" id="ARBA00022448"/>
    </source>
</evidence>
<reference evidence="11" key="1">
    <citation type="submission" date="2010-06" db="EMBL/GenBank/DDBJ databases">
        <authorList>
            <person name="Jiang H."/>
            <person name="Abraham K."/>
            <person name="Ali S."/>
            <person name="Alsbrooks S.L."/>
            <person name="Anim B.N."/>
            <person name="Anosike U.S."/>
            <person name="Attaway T."/>
            <person name="Bandaranaike D.P."/>
            <person name="Battles P.K."/>
            <person name="Bell S.N."/>
            <person name="Bell A.V."/>
            <person name="Beltran B."/>
            <person name="Bickham C."/>
            <person name="Bustamante Y."/>
            <person name="Caleb T."/>
            <person name="Canada A."/>
            <person name="Cardenas V."/>
            <person name="Carter K."/>
            <person name="Chacko J."/>
            <person name="Chandrabose M.N."/>
            <person name="Chavez D."/>
            <person name="Chavez A."/>
            <person name="Chen L."/>
            <person name="Chu H.-S."/>
            <person name="Claassen K.J."/>
            <person name="Cockrell R."/>
            <person name="Collins M."/>
            <person name="Cooper J.A."/>
            <person name="Cree A."/>
            <person name="Curry S.M."/>
            <person name="Da Y."/>
            <person name="Dao M.D."/>
            <person name="Das B."/>
            <person name="Davila M.-L."/>
            <person name="Davy-Carroll L."/>
            <person name="Denson S."/>
            <person name="Dinh H."/>
            <person name="Ebong V.E."/>
            <person name="Edwards J.R."/>
            <person name="Egan A."/>
            <person name="El-Daye J."/>
            <person name="Escobedo L."/>
            <person name="Fernandez S."/>
            <person name="Fernando P.R."/>
            <person name="Flagg N."/>
            <person name="Forbes L.D."/>
            <person name="Fowler R.G."/>
            <person name="Fu Q."/>
            <person name="Gabisi R.A."/>
            <person name="Ganer J."/>
            <person name="Garbino Pronczuk A."/>
            <person name="Garcia R.M."/>
            <person name="Garner T."/>
            <person name="Garrett T.E."/>
            <person name="Gonzalez D.A."/>
            <person name="Hamid H."/>
            <person name="Hawkins E.S."/>
            <person name="Hirani K."/>
            <person name="Hogues M.E."/>
            <person name="Hollins B."/>
            <person name="Hsiao C.-H."/>
            <person name="Jabil R."/>
            <person name="James M.L."/>
            <person name="Jhangiani S.N."/>
            <person name="Johnson B."/>
            <person name="Johnson Q."/>
            <person name="Joshi V."/>
            <person name="Kalu J.B."/>
            <person name="Kam C."/>
            <person name="Kashfia A."/>
            <person name="Keebler J."/>
            <person name="Kisamo H."/>
            <person name="Kovar C.L."/>
            <person name="Lago L.A."/>
            <person name="Lai C.-Y."/>
            <person name="Laidlaw J."/>
            <person name="Lara F."/>
            <person name="Le T.-K."/>
            <person name="Lee S.L."/>
            <person name="Legall F.H."/>
            <person name="Lemon S.J."/>
            <person name="Lewis L.R."/>
            <person name="Li B."/>
            <person name="Liu Y."/>
            <person name="Liu Y.-S."/>
            <person name="Lopez J."/>
            <person name="Lozado R.J."/>
            <person name="Lu J."/>
            <person name="Madu R.C."/>
            <person name="Maheshwari M."/>
            <person name="Maheshwari R."/>
            <person name="Malloy K."/>
            <person name="Martinez E."/>
            <person name="Mathew T."/>
            <person name="Mercado I.C."/>
            <person name="Mercado C."/>
            <person name="Meyer B."/>
            <person name="Montgomery K."/>
            <person name="Morgan M.B."/>
            <person name="Munidasa M."/>
            <person name="Nazareth L.V."/>
            <person name="Nelson J."/>
            <person name="Ng B.M."/>
            <person name="Nguyen N.B."/>
            <person name="Nguyen P.Q."/>
            <person name="Nguyen T."/>
            <person name="Obregon M."/>
            <person name="Okwuonu G.O."/>
            <person name="Onwere C.G."/>
            <person name="Orozco G."/>
            <person name="Parra A."/>
            <person name="Patel S."/>
            <person name="Patil S."/>
            <person name="Perez A."/>
            <person name="Perez Y."/>
            <person name="Pham C."/>
            <person name="Primus E.L."/>
            <person name="Pu L.-L."/>
            <person name="Puazo M."/>
            <person name="Qin X."/>
            <person name="Quiroz J.B."/>
            <person name="Reese J."/>
            <person name="Richards S."/>
            <person name="Rives C.M."/>
            <person name="Robberts R."/>
            <person name="Ruiz S.J."/>
            <person name="Ruiz M.J."/>
            <person name="Santibanez J."/>
            <person name="Schneider B.W."/>
            <person name="Sisson I."/>
            <person name="Smith M."/>
            <person name="Sodergren E."/>
            <person name="Song X.-Z."/>
            <person name="Song B.B."/>
            <person name="Summersgill H."/>
            <person name="Thelus R."/>
            <person name="Thornton R.D."/>
            <person name="Trejos Z.Y."/>
            <person name="Usmani K."/>
            <person name="Vattathil S."/>
            <person name="Villasana D."/>
            <person name="Walker D.L."/>
            <person name="Wang S."/>
            <person name="Wang K."/>
            <person name="White C.S."/>
            <person name="Williams A.C."/>
            <person name="Williamson J."/>
            <person name="Wilson K."/>
            <person name="Woghiren I.O."/>
            <person name="Woodworth J.R."/>
            <person name="Worley K.C."/>
            <person name="Wright R.A."/>
            <person name="Wu W."/>
            <person name="Young L."/>
            <person name="Zhang L."/>
            <person name="Zhang J."/>
            <person name="Zhu Y."/>
            <person name="Muzny D.M."/>
            <person name="Weinstock G."/>
            <person name="Gibbs R.A."/>
        </authorList>
    </citation>
    <scope>NUCLEOTIDE SEQUENCE [LARGE SCALE GENOMIC DNA]</scope>
    <source>
        <strain evidence="11">LSR1</strain>
    </source>
</reference>
<organism evidence="10 11">
    <name type="scientific">Acyrthosiphon pisum</name>
    <name type="common">Pea aphid</name>
    <dbReference type="NCBI Taxonomy" id="7029"/>
    <lineage>
        <taxon>Eukaryota</taxon>
        <taxon>Metazoa</taxon>
        <taxon>Ecdysozoa</taxon>
        <taxon>Arthropoda</taxon>
        <taxon>Hexapoda</taxon>
        <taxon>Insecta</taxon>
        <taxon>Pterygota</taxon>
        <taxon>Neoptera</taxon>
        <taxon>Paraneoptera</taxon>
        <taxon>Hemiptera</taxon>
        <taxon>Sternorrhyncha</taxon>
        <taxon>Aphidomorpha</taxon>
        <taxon>Aphidoidea</taxon>
        <taxon>Aphididae</taxon>
        <taxon>Macrosiphini</taxon>
        <taxon>Acyrthosiphon</taxon>
    </lineage>
</organism>
<evidence type="ECO:0000256" key="4">
    <source>
        <dbReference type="ARBA" id="ARBA00022781"/>
    </source>
</evidence>
<keyword evidence="7 9" id="KW-0496">Mitochondrion</keyword>
<protein>
    <recommendedName>
        <fullName evidence="9">ATP synthase subunit b</fullName>
    </recommendedName>
</protein>
<evidence type="ECO:0000256" key="3">
    <source>
        <dbReference type="ARBA" id="ARBA00022547"/>
    </source>
</evidence>
<comment type="subcellular location">
    <subcellularLocation>
        <location evidence="9">Mitochondrion</location>
    </subcellularLocation>
    <subcellularLocation>
        <location evidence="9">Mitochondrion inner membrane</location>
    </subcellularLocation>
</comment>
<dbReference type="SUPFAM" id="SSF161060">
    <property type="entry name" value="ATP synthase B chain-like"/>
    <property type="match status" value="1"/>
</dbReference>
<proteinExistence type="inferred from homology"/>
<dbReference type="InterPro" id="IPR008688">
    <property type="entry name" value="ATP_synth_Bsub_B/MI25"/>
</dbReference>
<evidence type="ECO:0000313" key="11">
    <source>
        <dbReference type="Proteomes" id="UP000007819"/>
    </source>
</evidence>
<gene>
    <name evidence="10" type="primary">100158834</name>
</gene>
<keyword evidence="8 9" id="KW-0472">Membrane</keyword>
<reference evidence="10" key="2">
    <citation type="submission" date="2022-06" db="UniProtKB">
        <authorList>
            <consortium name="EnsemblMetazoa"/>
        </authorList>
    </citation>
    <scope>IDENTIFICATION</scope>
</reference>
<dbReference type="InterPro" id="IPR013837">
    <property type="entry name" value="ATP_synth_F0_suB"/>
</dbReference>
<evidence type="ECO:0000256" key="8">
    <source>
        <dbReference type="ARBA" id="ARBA00023136"/>
    </source>
</evidence>
<evidence type="ECO:0000256" key="5">
    <source>
        <dbReference type="ARBA" id="ARBA00022792"/>
    </source>
</evidence>
<dbReference type="OrthoDB" id="67388at2759"/>
<comment type="function">
    <text evidence="9">Subunit b, of the mitochondrial membrane ATP synthase complex (F(1)F(0) ATP synthase or Complex V) that produces ATP from ADP in the presence of a proton gradient across the membrane which is generated by electron transport complexes of the respiratory chain. ATP synthase complex consist of a soluble F(1) head domain - the catalytic core - and a membrane F(1) domain - the membrane proton channel. These two domains are linked by a central stalk rotating inside the F(1) region and a stationary peripheral stalk. During catalysis, ATP synthesis in the catalytic domain of F(1) is coupled via a rotary mechanism of the central stalk subunits to proton translocation. In vivo, can only synthesize ATP although its ATP hydrolase activity can be activated artificially in vitro. Part of the complex F(0) domain. Part of the complex F(0) domain and the peripheric stalk, which acts as a stator to hold the catalytic alpha(3)beta(3) subcomplex and subunit a/ATP6 static relative to the rotary elements.</text>
</comment>
<evidence type="ECO:0000256" key="9">
    <source>
        <dbReference type="RuleBase" id="RU368017"/>
    </source>
</evidence>
<dbReference type="GO" id="GO:0005743">
    <property type="term" value="C:mitochondrial inner membrane"/>
    <property type="evidence" value="ECO:0007669"/>
    <property type="project" value="UniProtKB-SubCell"/>
</dbReference>
<sequence length="278" mass="31846">MLSRLALRSDVVFTELFRVAPLCANVVRTTQTKPAVTSTNESIIVPGFPKPNGLPQPNPFDGPERDLVNFPRMVRLEEPAKTRYLFVPEEWFEVFYKKTGVTGPYVLAAGITTYVLSKEIWVVEHEFPYVLATIGLFYVGWKKFGASLAGFLDKEIDEYEASCNASRKGEIDGLTESIENQKKEVWRTEAQKHVIQAKRENVAIQLEAIYRERALQAYNQVKRRLDYQLDLANLTRTVQQRHMVNWIIENVLKSLTNEQEKQSFKKCMVDLQALAAKA</sequence>
<keyword evidence="5 9" id="KW-0999">Mitochondrion inner membrane</keyword>
<keyword evidence="6 9" id="KW-0406">Ion transport</keyword>
<keyword evidence="11" id="KW-1185">Reference proteome</keyword>
<evidence type="ECO:0000313" key="10">
    <source>
        <dbReference type="EnsemblMetazoa" id="XP_008178676.1"/>
    </source>
</evidence>
<dbReference type="Gene3D" id="1.20.5.2210">
    <property type="match status" value="1"/>
</dbReference>
<dbReference type="Pfam" id="PF05405">
    <property type="entry name" value="Mt_ATP-synt_B"/>
    <property type="match status" value="1"/>
</dbReference>